<sequence>MNRKRFISTATLVFIGSQFSINSEVLNLLGFDDIKIENLLGLSQSHLKSNSILLENETYEAFSKMKSKAIEDNIDLRIVSGYRSFKHQKAIWERKFNQLIITKKPTEAISEIITYSSIPGTSRHHWGTDIDIIDGSVKLPKGDLLLEQNYHGDAPFSKMKSWMDNHAKDFGFELVYTQNKSRTGFNYEPWHYSFAKKSKSFLNVQLQKDYREAWSALEFNGKSKMSKKFIDSYFENYGSGINPSLMPS</sequence>
<dbReference type="InterPro" id="IPR052179">
    <property type="entry name" value="DD-CPase-like"/>
</dbReference>
<protein>
    <submittedName>
        <fullName evidence="2">M15 family metallopeptidase</fullName>
    </submittedName>
</protein>
<gene>
    <name evidence="2" type="ORF">ACFQ0R_09320</name>
</gene>
<proteinExistence type="predicted"/>
<dbReference type="RefSeq" id="WP_379658100.1">
    <property type="nucleotide sequence ID" value="NZ_JBHTIV010000010.1"/>
</dbReference>
<dbReference type="Gene3D" id="3.30.1380.10">
    <property type="match status" value="1"/>
</dbReference>
<evidence type="ECO:0000313" key="3">
    <source>
        <dbReference type="Proteomes" id="UP001597049"/>
    </source>
</evidence>
<dbReference type="InterPro" id="IPR009045">
    <property type="entry name" value="Zn_M74/Hedgehog-like"/>
</dbReference>
<dbReference type="EMBL" id="JBHTIV010000010">
    <property type="protein sequence ID" value="MFD0932791.1"/>
    <property type="molecule type" value="Genomic_DNA"/>
</dbReference>
<accession>A0ABW3GQI1</accession>
<feature type="domain" description="D-alanyl-D-alanine carboxypeptidase-like core" evidence="1">
    <location>
        <begin position="53"/>
        <end position="195"/>
    </location>
</feature>
<dbReference type="CDD" id="cd14847">
    <property type="entry name" value="DD-carboxypeptidase_like"/>
    <property type="match status" value="1"/>
</dbReference>
<dbReference type="InterPro" id="IPR003709">
    <property type="entry name" value="VanY-like_core_dom"/>
</dbReference>
<keyword evidence="3" id="KW-1185">Reference proteome</keyword>
<organism evidence="2 3">
    <name type="scientific">Psychroflexus salinarum</name>
    <dbReference type="NCBI Taxonomy" id="546024"/>
    <lineage>
        <taxon>Bacteria</taxon>
        <taxon>Pseudomonadati</taxon>
        <taxon>Bacteroidota</taxon>
        <taxon>Flavobacteriia</taxon>
        <taxon>Flavobacteriales</taxon>
        <taxon>Flavobacteriaceae</taxon>
        <taxon>Psychroflexus</taxon>
    </lineage>
</organism>
<dbReference type="SUPFAM" id="SSF55166">
    <property type="entry name" value="Hedgehog/DD-peptidase"/>
    <property type="match status" value="1"/>
</dbReference>
<dbReference type="Pfam" id="PF02557">
    <property type="entry name" value="VanY"/>
    <property type="match status" value="1"/>
</dbReference>
<evidence type="ECO:0000313" key="2">
    <source>
        <dbReference type="EMBL" id="MFD0932791.1"/>
    </source>
</evidence>
<evidence type="ECO:0000259" key="1">
    <source>
        <dbReference type="Pfam" id="PF02557"/>
    </source>
</evidence>
<dbReference type="Proteomes" id="UP001597049">
    <property type="component" value="Unassembled WGS sequence"/>
</dbReference>
<dbReference type="PANTHER" id="PTHR34385:SF1">
    <property type="entry name" value="PEPTIDOGLYCAN L-ALANYL-D-GLUTAMATE ENDOPEPTIDASE CWLK"/>
    <property type="match status" value="1"/>
</dbReference>
<reference evidence="3" key="1">
    <citation type="journal article" date="2019" name="Int. J. Syst. Evol. Microbiol.">
        <title>The Global Catalogue of Microorganisms (GCM) 10K type strain sequencing project: providing services to taxonomists for standard genome sequencing and annotation.</title>
        <authorList>
            <consortium name="The Broad Institute Genomics Platform"/>
            <consortium name="The Broad Institute Genome Sequencing Center for Infectious Disease"/>
            <person name="Wu L."/>
            <person name="Ma J."/>
        </authorList>
    </citation>
    <scope>NUCLEOTIDE SEQUENCE [LARGE SCALE GENOMIC DNA]</scope>
    <source>
        <strain evidence="3">CCUG 56752</strain>
    </source>
</reference>
<comment type="caution">
    <text evidence="2">The sequence shown here is derived from an EMBL/GenBank/DDBJ whole genome shotgun (WGS) entry which is preliminary data.</text>
</comment>
<name>A0ABW3GQI1_9FLAO</name>
<dbReference type="PANTHER" id="PTHR34385">
    <property type="entry name" value="D-ALANYL-D-ALANINE CARBOXYPEPTIDASE"/>
    <property type="match status" value="1"/>
</dbReference>